<keyword evidence="3" id="KW-1185">Reference proteome</keyword>
<dbReference type="Proteomes" id="UP000245206">
    <property type="component" value="Unassembled WGS sequence"/>
</dbReference>
<protein>
    <recommendedName>
        <fullName evidence="1">M23ase beta-sheet core domain-containing protein</fullName>
    </recommendedName>
</protein>
<sequence length="216" mass="24232">MNKILNLLLPILRLILNHEKLQKKSNNWNDSPIASKKTETLRSEIPIPETSEEPKFFHPVRIVSERVTSPYGYRTLNIDGKAIRQFHIGTDFGGSGPVYAVEDSIVVKALAADKKHPVRFAKRGGTWVDLIKAKEIPSDRAWTPYVILKGIHTGNEYKYKHVDPSVEVGAEVTAGTEVGRSGNFGYSMGAHLHFEVWKNSKTVDPVNFLKSLELVK</sequence>
<dbReference type="InterPro" id="IPR016047">
    <property type="entry name" value="M23ase_b-sheet_dom"/>
</dbReference>
<dbReference type="EMBL" id="BFAZ01000011">
    <property type="protein sequence ID" value="GBF44399.1"/>
    <property type="molecule type" value="Genomic_DNA"/>
</dbReference>
<dbReference type="RefSeq" id="WP_108961369.1">
    <property type="nucleotide sequence ID" value="NZ_BFAZ01000011.1"/>
</dbReference>
<accession>A0A2P2DIH1</accession>
<dbReference type="PANTHER" id="PTHR21666">
    <property type="entry name" value="PEPTIDASE-RELATED"/>
    <property type="match status" value="1"/>
</dbReference>
<feature type="domain" description="M23ase beta-sheet core" evidence="1">
    <location>
        <begin position="135"/>
        <end position="205"/>
    </location>
</feature>
<dbReference type="SUPFAM" id="SSF51261">
    <property type="entry name" value="Duplicated hybrid motif"/>
    <property type="match status" value="1"/>
</dbReference>
<dbReference type="Gene3D" id="2.70.70.10">
    <property type="entry name" value="Glucose Permease (Domain IIA)"/>
    <property type="match status" value="1"/>
</dbReference>
<dbReference type="InterPro" id="IPR050570">
    <property type="entry name" value="Cell_wall_metabolism_enzyme"/>
</dbReference>
<evidence type="ECO:0000313" key="3">
    <source>
        <dbReference type="Proteomes" id="UP000245206"/>
    </source>
</evidence>
<dbReference type="GO" id="GO:0004222">
    <property type="term" value="F:metalloendopeptidase activity"/>
    <property type="evidence" value="ECO:0007669"/>
    <property type="project" value="TreeGrafter"/>
</dbReference>
<name>A0A2P2DIH1_9LEPT</name>
<dbReference type="PANTHER" id="PTHR21666:SF286">
    <property type="entry name" value="LIPOPROTEIN NLPD"/>
    <property type="match status" value="1"/>
</dbReference>
<proteinExistence type="predicted"/>
<dbReference type="OrthoDB" id="342595at2"/>
<dbReference type="AlphaFoldDB" id="A0A2P2DIH1"/>
<comment type="caution">
    <text evidence="2">The sequence shown here is derived from an EMBL/GenBank/DDBJ whole genome shotgun (WGS) entry which is preliminary data.</text>
</comment>
<organism evidence="2 3">
    <name type="scientific">Leptospira ellinghausenii</name>
    <dbReference type="NCBI Taxonomy" id="1917822"/>
    <lineage>
        <taxon>Bacteria</taxon>
        <taxon>Pseudomonadati</taxon>
        <taxon>Spirochaetota</taxon>
        <taxon>Spirochaetia</taxon>
        <taxon>Leptospirales</taxon>
        <taxon>Leptospiraceae</taxon>
        <taxon>Leptospira</taxon>
    </lineage>
</organism>
<dbReference type="Pfam" id="PF01551">
    <property type="entry name" value="Peptidase_M23"/>
    <property type="match status" value="1"/>
</dbReference>
<gene>
    <name evidence="2" type="ORF">LPTSP2_37020</name>
</gene>
<dbReference type="InterPro" id="IPR011055">
    <property type="entry name" value="Dup_hybrid_motif"/>
</dbReference>
<evidence type="ECO:0000313" key="2">
    <source>
        <dbReference type="EMBL" id="GBF44399.1"/>
    </source>
</evidence>
<reference evidence="3" key="1">
    <citation type="journal article" date="2019" name="Microbiol. Immunol.">
        <title>Molecular and phenotypic characterization of Leptospira johnsonii sp. nov., Leptospira ellinghausenii sp. nov. and Leptospira ryugenii sp. nov. isolated from soil and water in Japan.</title>
        <authorList>
            <person name="Masuzawa T."/>
            <person name="Saito M."/>
            <person name="Nakao R."/>
            <person name="Nikaido Y."/>
            <person name="Matsumoto M."/>
            <person name="Ogawa M."/>
            <person name="Yokoyama M."/>
            <person name="Hidaka Y."/>
            <person name="Tomita J."/>
            <person name="Sakakibara K."/>
            <person name="Suzuki K."/>
            <person name="Yasuda S."/>
            <person name="Sato H."/>
            <person name="Yamaguchi M."/>
            <person name="Yoshida S.I."/>
            <person name="Koizumi N."/>
            <person name="Kawamura Y."/>
        </authorList>
    </citation>
    <scope>NUCLEOTIDE SEQUENCE [LARGE SCALE GENOMIC DNA]</scope>
    <source>
        <strain evidence="3">E18</strain>
    </source>
</reference>
<dbReference type="CDD" id="cd12797">
    <property type="entry name" value="M23_peptidase"/>
    <property type="match status" value="1"/>
</dbReference>
<evidence type="ECO:0000259" key="1">
    <source>
        <dbReference type="Pfam" id="PF01551"/>
    </source>
</evidence>